<dbReference type="InterPro" id="IPR026888">
    <property type="entry name" value="AcetylCoA_hyd_C"/>
</dbReference>
<dbReference type="InterPro" id="IPR046433">
    <property type="entry name" value="ActCoA_hydro"/>
</dbReference>
<gene>
    <name evidence="2" type="ORF">ACFO5R_00165</name>
</gene>
<dbReference type="RefSeq" id="WP_250142400.1">
    <property type="nucleotide sequence ID" value="NZ_JALIQP010000007.1"/>
</dbReference>
<organism evidence="2 3">
    <name type="scientific">Halosolutus amylolyticus</name>
    <dbReference type="NCBI Taxonomy" id="2932267"/>
    <lineage>
        <taxon>Archaea</taxon>
        <taxon>Methanobacteriati</taxon>
        <taxon>Methanobacteriota</taxon>
        <taxon>Stenosarchaea group</taxon>
        <taxon>Halobacteria</taxon>
        <taxon>Halobacteriales</taxon>
        <taxon>Natrialbaceae</taxon>
        <taxon>Halosolutus</taxon>
    </lineage>
</organism>
<protein>
    <submittedName>
        <fullName evidence="2">Acetyl-CoA hydrolase/transferase C-terminal domain-containing protein</fullName>
    </submittedName>
</protein>
<evidence type="ECO:0000259" key="1">
    <source>
        <dbReference type="Pfam" id="PF13336"/>
    </source>
</evidence>
<dbReference type="InterPro" id="IPR037171">
    <property type="entry name" value="NagB/RpiA_transferase-like"/>
</dbReference>
<keyword evidence="3" id="KW-1185">Reference proteome</keyword>
<feature type="domain" description="Acetyl-CoA hydrolase/transferase C-terminal" evidence="1">
    <location>
        <begin position="256"/>
        <end position="407"/>
    </location>
</feature>
<dbReference type="PANTHER" id="PTHR21432">
    <property type="entry name" value="ACETYL-COA HYDROLASE-RELATED"/>
    <property type="match status" value="1"/>
</dbReference>
<dbReference type="PANTHER" id="PTHR21432:SF20">
    <property type="entry name" value="ACETYL-COA HYDROLASE"/>
    <property type="match status" value="1"/>
</dbReference>
<name>A0ABD5PIZ7_9EURY</name>
<dbReference type="Pfam" id="PF13336">
    <property type="entry name" value="AcetylCoA_hyd_C"/>
    <property type="match status" value="1"/>
</dbReference>
<dbReference type="GO" id="GO:0016787">
    <property type="term" value="F:hydrolase activity"/>
    <property type="evidence" value="ECO:0007669"/>
    <property type="project" value="UniProtKB-KW"/>
</dbReference>
<dbReference type="Gene3D" id="3.40.1080.20">
    <property type="entry name" value="Acetyl-CoA hydrolase/transferase C-terminal domain"/>
    <property type="match status" value="1"/>
</dbReference>
<keyword evidence="2" id="KW-0378">Hydrolase</keyword>
<reference evidence="2 3" key="1">
    <citation type="journal article" date="2019" name="Int. J. Syst. Evol. Microbiol.">
        <title>The Global Catalogue of Microorganisms (GCM) 10K type strain sequencing project: providing services to taxonomists for standard genome sequencing and annotation.</title>
        <authorList>
            <consortium name="The Broad Institute Genomics Platform"/>
            <consortium name="The Broad Institute Genome Sequencing Center for Infectious Disease"/>
            <person name="Wu L."/>
            <person name="Ma J."/>
        </authorList>
    </citation>
    <scope>NUCLEOTIDE SEQUENCE [LARGE SCALE GENOMIC DNA]</scope>
    <source>
        <strain evidence="2 3">WLHS5</strain>
    </source>
</reference>
<dbReference type="EMBL" id="JBHSFA010000001">
    <property type="protein sequence ID" value="MFC4540354.1"/>
    <property type="molecule type" value="Genomic_DNA"/>
</dbReference>
<proteinExistence type="predicted"/>
<evidence type="ECO:0000313" key="3">
    <source>
        <dbReference type="Proteomes" id="UP001595898"/>
    </source>
</evidence>
<accession>A0ABD5PIZ7</accession>
<dbReference type="AlphaFoldDB" id="A0ABD5PIZ7"/>
<dbReference type="InterPro" id="IPR038460">
    <property type="entry name" value="AcetylCoA_hyd_C_sf"/>
</dbReference>
<dbReference type="SUPFAM" id="SSF100950">
    <property type="entry name" value="NagB/RpiA/CoA transferase-like"/>
    <property type="match status" value="1"/>
</dbReference>
<dbReference type="Proteomes" id="UP001595898">
    <property type="component" value="Unassembled WGS sequence"/>
</dbReference>
<dbReference type="Gene3D" id="3.40.1080.10">
    <property type="entry name" value="Glutaconate Coenzyme A-transferase"/>
    <property type="match status" value="1"/>
</dbReference>
<dbReference type="Gene3D" id="3.30.750.70">
    <property type="entry name" value="4-hydroxybutyrate coenzyme like domains"/>
    <property type="match status" value="1"/>
</dbReference>
<evidence type="ECO:0000313" key="2">
    <source>
        <dbReference type="EMBL" id="MFC4540354.1"/>
    </source>
</evidence>
<comment type="caution">
    <text evidence="2">The sequence shown here is derived from an EMBL/GenBank/DDBJ whole genome shotgun (WGS) entry which is preliminary data.</text>
</comment>
<sequence length="413" mass="43904">MVTPTNATRAAAQIRPGDEIVVDTSRPTATLESALERDDLRDVVVTVFGYPYADSSLLRALANHDGISVQLSMVPSGVRDLVTDGDISYVPRTVYQTAQSPALRPNRRTVGIVQTPPGTDDEDHPIGCLSTFGRSLVETGDVTIVETNPRVPSPTQSGRIERSKIDHLLSSESGLPTLDLTTSDVAADIAENLRPLVPETATVQLGVGGLMESIGERLATGGPYSLWTGLVGESVRPMVENECVTRATGCVAIGSTESFYDWVQSVEDIRFVSGSVSHAPAKLTEQTNLVAINSALQVDLTGQINAETLGGRQVAGVGGQSAFMTAASNDPEGRAIIALESRASNGISKIIGALPDREIVTTPRYAIDAVVTEYGVARLTGRTTRERASDLVAVAHPDDRTELREAAREYGLR</sequence>